<reference evidence="2 3" key="1">
    <citation type="journal article" date="2019" name="Nat. Ecol. Evol.">
        <title>Megaphylogeny resolves global patterns of mushroom evolution.</title>
        <authorList>
            <person name="Varga T."/>
            <person name="Krizsan K."/>
            <person name="Foldi C."/>
            <person name="Dima B."/>
            <person name="Sanchez-Garcia M."/>
            <person name="Sanchez-Ramirez S."/>
            <person name="Szollosi G.J."/>
            <person name="Szarkandi J.G."/>
            <person name="Papp V."/>
            <person name="Albert L."/>
            <person name="Andreopoulos W."/>
            <person name="Angelini C."/>
            <person name="Antonin V."/>
            <person name="Barry K.W."/>
            <person name="Bougher N.L."/>
            <person name="Buchanan P."/>
            <person name="Buyck B."/>
            <person name="Bense V."/>
            <person name="Catcheside P."/>
            <person name="Chovatia M."/>
            <person name="Cooper J."/>
            <person name="Damon W."/>
            <person name="Desjardin D."/>
            <person name="Finy P."/>
            <person name="Geml J."/>
            <person name="Haridas S."/>
            <person name="Hughes K."/>
            <person name="Justo A."/>
            <person name="Karasinski D."/>
            <person name="Kautmanova I."/>
            <person name="Kiss B."/>
            <person name="Kocsube S."/>
            <person name="Kotiranta H."/>
            <person name="LaButti K.M."/>
            <person name="Lechner B.E."/>
            <person name="Liimatainen K."/>
            <person name="Lipzen A."/>
            <person name="Lukacs Z."/>
            <person name="Mihaltcheva S."/>
            <person name="Morgado L.N."/>
            <person name="Niskanen T."/>
            <person name="Noordeloos M.E."/>
            <person name="Ohm R.A."/>
            <person name="Ortiz-Santana B."/>
            <person name="Ovrebo C."/>
            <person name="Racz N."/>
            <person name="Riley R."/>
            <person name="Savchenko A."/>
            <person name="Shiryaev A."/>
            <person name="Soop K."/>
            <person name="Spirin V."/>
            <person name="Szebenyi C."/>
            <person name="Tomsovsky M."/>
            <person name="Tulloss R.E."/>
            <person name="Uehling J."/>
            <person name="Grigoriev I.V."/>
            <person name="Vagvolgyi C."/>
            <person name="Papp T."/>
            <person name="Martin F.M."/>
            <person name="Miettinen O."/>
            <person name="Hibbett D.S."/>
            <person name="Nagy L.G."/>
        </authorList>
    </citation>
    <scope>NUCLEOTIDE SEQUENCE [LARGE SCALE GENOMIC DNA]</scope>
    <source>
        <strain evidence="2 3">CBS 962.96</strain>
    </source>
</reference>
<dbReference type="InterPro" id="IPR059179">
    <property type="entry name" value="MLKL-like_MCAfunc"/>
</dbReference>
<organism evidence="2 3">
    <name type="scientific">Dendrothele bispora (strain CBS 962.96)</name>
    <dbReference type="NCBI Taxonomy" id="1314807"/>
    <lineage>
        <taxon>Eukaryota</taxon>
        <taxon>Fungi</taxon>
        <taxon>Dikarya</taxon>
        <taxon>Basidiomycota</taxon>
        <taxon>Agaricomycotina</taxon>
        <taxon>Agaricomycetes</taxon>
        <taxon>Agaricomycetidae</taxon>
        <taxon>Agaricales</taxon>
        <taxon>Agaricales incertae sedis</taxon>
        <taxon>Dendrothele</taxon>
    </lineage>
</organism>
<evidence type="ECO:0000256" key="1">
    <source>
        <dbReference type="SAM" id="MobiDB-lite"/>
    </source>
</evidence>
<evidence type="ECO:0000313" key="3">
    <source>
        <dbReference type="Proteomes" id="UP000297245"/>
    </source>
</evidence>
<proteinExistence type="predicted"/>
<accession>A0A4S8MCQ1</accession>
<dbReference type="Gene3D" id="1.20.930.20">
    <property type="entry name" value="Adaptor protein Cbl, N-terminal domain"/>
    <property type="match status" value="1"/>
</dbReference>
<dbReference type="EMBL" id="ML179106">
    <property type="protein sequence ID" value="THV00313.1"/>
    <property type="molecule type" value="Genomic_DNA"/>
</dbReference>
<dbReference type="InterPro" id="IPR036537">
    <property type="entry name" value="Adaptor_Cbl_N_dom_sf"/>
</dbReference>
<feature type="region of interest" description="Disordered" evidence="1">
    <location>
        <begin position="184"/>
        <end position="213"/>
    </location>
</feature>
<dbReference type="CDD" id="cd21037">
    <property type="entry name" value="MLKL_NTD"/>
    <property type="match status" value="1"/>
</dbReference>
<feature type="compositionally biased region" description="Polar residues" evidence="1">
    <location>
        <begin position="199"/>
        <end position="213"/>
    </location>
</feature>
<dbReference type="Proteomes" id="UP000297245">
    <property type="component" value="Unassembled WGS sequence"/>
</dbReference>
<gene>
    <name evidence="2" type="ORF">K435DRAFT_837395</name>
</gene>
<evidence type="ECO:0000313" key="2">
    <source>
        <dbReference type="EMBL" id="THV00313.1"/>
    </source>
</evidence>
<dbReference type="GO" id="GO:0007166">
    <property type="term" value="P:cell surface receptor signaling pathway"/>
    <property type="evidence" value="ECO:0007669"/>
    <property type="project" value="InterPro"/>
</dbReference>
<dbReference type="OrthoDB" id="192148at2759"/>
<protein>
    <submittedName>
        <fullName evidence="2">Uncharacterized protein</fullName>
    </submittedName>
</protein>
<sequence length="243" mass="27130">MTESSRSGTDVTVTVTGALETLQDTTILVLFPYAWDTRTVIANIITAVGSINDNKRAFQHLRQDVCEVASILASTLQRAAAGGCTKECAKNVGLNEQLQTLTSTLNEILQFAQKRSILFRVRRVIVTFKSDGSRIQEYRERLKYTLEWFKLQSTMAPCATCHRERTHEIVNTVPQMQAVVGEQLRSTSHVHTAPENASPEETASQPQRSSQSNTYGASVVNYFNNNGDVHYYANPGGMSRYYQ</sequence>
<dbReference type="AlphaFoldDB" id="A0A4S8MCQ1"/>
<keyword evidence="3" id="KW-1185">Reference proteome</keyword>
<name>A0A4S8MCQ1_DENBC</name>